<name>A0A9N9I5M1_9GLOM</name>
<organism evidence="1 2">
    <name type="scientific">Dentiscutata erythropus</name>
    <dbReference type="NCBI Taxonomy" id="1348616"/>
    <lineage>
        <taxon>Eukaryota</taxon>
        <taxon>Fungi</taxon>
        <taxon>Fungi incertae sedis</taxon>
        <taxon>Mucoromycota</taxon>
        <taxon>Glomeromycotina</taxon>
        <taxon>Glomeromycetes</taxon>
        <taxon>Diversisporales</taxon>
        <taxon>Gigasporaceae</taxon>
        <taxon>Dentiscutata</taxon>
    </lineage>
</organism>
<dbReference type="OrthoDB" id="10473284at2759"/>
<comment type="caution">
    <text evidence="1">The sequence shown here is derived from an EMBL/GenBank/DDBJ whole genome shotgun (WGS) entry which is preliminary data.</text>
</comment>
<evidence type="ECO:0000313" key="1">
    <source>
        <dbReference type="EMBL" id="CAG8722748.1"/>
    </source>
</evidence>
<gene>
    <name evidence="1" type="ORF">DERYTH_LOCUS14454</name>
</gene>
<accession>A0A9N9I5M1</accession>
<reference evidence="1" key="1">
    <citation type="submission" date="2021-06" db="EMBL/GenBank/DDBJ databases">
        <authorList>
            <person name="Kallberg Y."/>
            <person name="Tangrot J."/>
            <person name="Rosling A."/>
        </authorList>
    </citation>
    <scope>NUCLEOTIDE SEQUENCE</scope>
    <source>
        <strain evidence="1">MA453B</strain>
    </source>
</reference>
<keyword evidence="2" id="KW-1185">Reference proteome</keyword>
<evidence type="ECO:0000313" key="2">
    <source>
        <dbReference type="Proteomes" id="UP000789405"/>
    </source>
</evidence>
<dbReference type="AlphaFoldDB" id="A0A9N9I5M1"/>
<dbReference type="EMBL" id="CAJVPY010010904">
    <property type="protein sequence ID" value="CAG8722748.1"/>
    <property type="molecule type" value="Genomic_DNA"/>
</dbReference>
<dbReference type="Proteomes" id="UP000789405">
    <property type="component" value="Unassembled WGS sequence"/>
</dbReference>
<sequence>MLPSFNFDPFSKQINCGFCIKNDGELLICNRPRQIISLHLSSPSYNPNSRHSILECECCYSDKSKNQKQDNVDEQPVTSPLLIMYFTIPPITKRIGDVSWKNNYHTISDSNNNDNILDPVDSILNKVNTKTARYTKLSRFDHTDSFNSQKNTGLQKDNIILDNLHTSTSSAIEDPLKNDEITLCTIARNGIFNNLDNFHDLVTFDFFERNLNNLARFGFVEYRIGLQINKKIICISHDCTNQQLT</sequence>
<proteinExistence type="predicted"/>
<protein>
    <submittedName>
        <fullName evidence="1">5932_t:CDS:1</fullName>
    </submittedName>
</protein>
<feature type="non-terminal residue" evidence="1">
    <location>
        <position position="1"/>
    </location>
</feature>